<dbReference type="EMBL" id="JABRWJ010000013">
    <property type="protein sequence ID" value="NRF71642.1"/>
    <property type="molecule type" value="Genomic_DNA"/>
</dbReference>
<dbReference type="InterPro" id="IPR003593">
    <property type="entry name" value="AAA+_ATPase"/>
</dbReference>
<dbReference type="CDD" id="cd03219">
    <property type="entry name" value="ABC_Mj1267_LivG_branched"/>
    <property type="match status" value="1"/>
</dbReference>
<keyword evidence="8" id="KW-1185">Reference proteome</keyword>
<gene>
    <name evidence="7" type="ORF">HLB44_32105</name>
</gene>
<keyword evidence="1" id="KW-0813">Transport</keyword>
<evidence type="ECO:0000256" key="4">
    <source>
        <dbReference type="ARBA" id="ARBA00022840"/>
    </source>
</evidence>
<feature type="domain" description="ABC transporter" evidence="6">
    <location>
        <begin position="27"/>
        <end position="275"/>
    </location>
</feature>
<dbReference type="InterPro" id="IPR051120">
    <property type="entry name" value="ABC_AA/LPS_Transport"/>
</dbReference>
<dbReference type="PANTHER" id="PTHR45772:SF1">
    <property type="entry name" value="ABC TRANSPORTER ATP-BINDING PROTEIN"/>
    <property type="match status" value="1"/>
</dbReference>
<keyword evidence="5" id="KW-0732">Signal</keyword>
<dbReference type="InterPro" id="IPR032823">
    <property type="entry name" value="BCA_ABC_TP_C"/>
</dbReference>
<organism evidence="7 8">
    <name type="scientific">Pseudaquabacterium terrae</name>
    <dbReference type="NCBI Taxonomy" id="2732868"/>
    <lineage>
        <taxon>Bacteria</taxon>
        <taxon>Pseudomonadati</taxon>
        <taxon>Pseudomonadota</taxon>
        <taxon>Betaproteobacteria</taxon>
        <taxon>Burkholderiales</taxon>
        <taxon>Sphaerotilaceae</taxon>
        <taxon>Pseudaquabacterium</taxon>
    </lineage>
</organism>
<evidence type="ECO:0000259" key="6">
    <source>
        <dbReference type="PROSITE" id="PS50893"/>
    </source>
</evidence>
<accession>A0ABX2ESC3</accession>
<feature type="chain" id="PRO_5045500638" evidence="5">
    <location>
        <begin position="19"/>
        <end position="275"/>
    </location>
</feature>
<keyword evidence="2" id="KW-1003">Cell membrane</keyword>
<evidence type="ECO:0000256" key="2">
    <source>
        <dbReference type="ARBA" id="ARBA00022475"/>
    </source>
</evidence>
<proteinExistence type="predicted"/>
<evidence type="ECO:0000256" key="3">
    <source>
        <dbReference type="ARBA" id="ARBA00022741"/>
    </source>
</evidence>
<dbReference type="Proteomes" id="UP000737171">
    <property type="component" value="Unassembled WGS sequence"/>
</dbReference>
<comment type="caution">
    <text evidence="7">The sequence shown here is derived from an EMBL/GenBank/DDBJ whole genome shotgun (WGS) entry which is preliminary data.</text>
</comment>
<protein>
    <submittedName>
        <fullName evidence="7">ABC transporter ATP-binding protein</fullName>
    </submittedName>
</protein>
<dbReference type="InterPro" id="IPR003439">
    <property type="entry name" value="ABC_transporter-like_ATP-bd"/>
</dbReference>
<keyword evidence="2" id="KW-0472">Membrane</keyword>
<sequence length="275" mass="29488">MSSIAIAPRAVTAAASLAASPAVPAFFEVRSIGLAFGGVQAVRDVSFTIEPGEVLAIIGPNGAGKTSVLNLITRVFDPTMGSIHFDGRDITRVARHDVVRHGIARTFQNIELFDGATVLENLLLGRHRAGHGSLLAQMLNLPSVRRAEAQTRARVENVVRLLDLAPLRHRPVGELPYGIRKVVELGRALAAEPRLLLLDEPASGLNPEETRQLAGWIDDIRAELGITVVMVEHDMSLVSSVATRAIVMDQGRVLTIGTPAEVQSDPRVITAYLGT</sequence>
<evidence type="ECO:0000313" key="8">
    <source>
        <dbReference type="Proteomes" id="UP000737171"/>
    </source>
</evidence>
<dbReference type="SUPFAM" id="SSF52540">
    <property type="entry name" value="P-loop containing nucleoside triphosphate hydrolases"/>
    <property type="match status" value="1"/>
</dbReference>
<dbReference type="PROSITE" id="PS50893">
    <property type="entry name" value="ABC_TRANSPORTER_2"/>
    <property type="match status" value="1"/>
</dbReference>
<keyword evidence="4 7" id="KW-0067">ATP-binding</keyword>
<name>A0ABX2ESC3_9BURK</name>
<evidence type="ECO:0000256" key="5">
    <source>
        <dbReference type="SAM" id="SignalP"/>
    </source>
</evidence>
<dbReference type="InterPro" id="IPR027417">
    <property type="entry name" value="P-loop_NTPase"/>
</dbReference>
<dbReference type="Gene3D" id="3.40.50.300">
    <property type="entry name" value="P-loop containing nucleotide triphosphate hydrolases"/>
    <property type="match status" value="1"/>
</dbReference>
<dbReference type="GO" id="GO:0005524">
    <property type="term" value="F:ATP binding"/>
    <property type="evidence" value="ECO:0007669"/>
    <property type="project" value="UniProtKB-KW"/>
</dbReference>
<evidence type="ECO:0000313" key="7">
    <source>
        <dbReference type="EMBL" id="NRF71642.1"/>
    </source>
</evidence>
<keyword evidence="3" id="KW-0547">Nucleotide-binding</keyword>
<reference evidence="7 8" key="1">
    <citation type="submission" date="2020-05" db="EMBL/GenBank/DDBJ databases">
        <title>Aquincola sp. isolate from soil.</title>
        <authorList>
            <person name="Han J."/>
            <person name="Kim D.-U."/>
        </authorList>
    </citation>
    <scope>NUCLEOTIDE SEQUENCE [LARGE SCALE GENOMIC DNA]</scope>
    <source>
        <strain evidence="7 8">S2</strain>
    </source>
</reference>
<dbReference type="Pfam" id="PF12399">
    <property type="entry name" value="BCA_ABC_TP_C"/>
    <property type="match status" value="1"/>
</dbReference>
<dbReference type="Pfam" id="PF00005">
    <property type="entry name" value="ABC_tran"/>
    <property type="match status" value="1"/>
</dbReference>
<evidence type="ECO:0000256" key="1">
    <source>
        <dbReference type="ARBA" id="ARBA00022448"/>
    </source>
</evidence>
<feature type="signal peptide" evidence="5">
    <location>
        <begin position="1"/>
        <end position="18"/>
    </location>
</feature>
<dbReference type="SMART" id="SM00382">
    <property type="entry name" value="AAA"/>
    <property type="match status" value="1"/>
</dbReference>
<dbReference type="PANTHER" id="PTHR45772">
    <property type="entry name" value="CONSERVED COMPONENT OF ABC TRANSPORTER FOR NATURAL AMINO ACIDS-RELATED"/>
    <property type="match status" value="1"/>
</dbReference>